<proteinExistence type="predicted"/>
<evidence type="ECO:0000256" key="1">
    <source>
        <dbReference type="SAM" id="MobiDB-lite"/>
    </source>
</evidence>
<feature type="transmembrane region" description="Helical" evidence="2">
    <location>
        <begin position="85"/>
        <end position="104"/>
    </location>
</feature>
<dbReference type="AlphaFoldDB" id="A0A154BM12"/>
<comment type="caution">
    <text evidence="3">The sequence shown here is derived from an EMBL/GenBank/DDBJ whole genome shotgun (WGS) entry which is preliminary data.</text>
</comment>
<name>A0A154BM12_ANASB</name>
<keyword evidence="2" id="KW-0812">Transmembrane</keyword>
<accession>A0A154BM12</accession>
<dbReference type="OrthoDB" id="1684289at2"/>
<keyword evidence="2" id="KW-0472">Membrane</keyword>
<evidence type="ECO:0000313" key="3">
    <source>
        <dbReference type="EMBL" id="KYZ74880.1"/>
    </source>
</evidence>
<evidence type="ECO:0000313" key="4">
    <source>
        <dbReference type="Proteomes" id="UP000076268"/>
    </source>
</evidence>
<sequence>MKKLLLLTFVFVFAVNAIGFAAVGGSKPRMSSPSRPSTTQTAPPPASSYKPSAPASSYTEKAPAAKAATPQSAQQTTSGGFMRNIGLLGGGMLLGGLLGNMFGFGQTDMFANLMGILFNILILAAVFMAGRYVWNKMTNRDCRSERK</sequence>
<reference evidence="3 4" key="1">
    <citation type="submission" date="2016-02" db="EMBL/GenBank/DDBJ databases">
        <title>Anaerosporomusa subterraneum gen. nov., sp. nov., a spore-forming obligate anaerobe isolated from saprolite.</title>
        <authorList>
            <person name="Choi J.K."/>
            <person name="Shah M."/>
            <person name="Yee N."/>
        </authorList>
    </citation>
    <scope>NUCLEOTIDE SEQUENCE [LARGE SCALE GENOMIC DNA]</scope>
    <source>
        <strain evidence="3 4">RU4</strain>
    </source>
</reference>
<protein>
    <recommendedName>
        <fullName evidence="5">Preprotein translocase subunit Tim44</fullName>
    </recommendedName>
</protein>
<dbReference type="STRING" id="1794912.AXX12_14960"/>
<feature type="transmembrane region" description="Helical" evidence="2">
    <location>
        <begin position="116"/>
        <end position="134"/>
    </location>
</feature>
<keyword evidence="4" id="KW-1185">Reference proteome</keyword>
<evidence type="ECO:0000256" key="2">
    <source>
        <dbReference type="SAM" id="Phobius"/>
    </source>
</evidence>
<dbReference type="EMBL" id="LSGP01000026">
    <property type="protein sequence ID" value="KYZ74880.1"/>
    <property type="molecule type" value="Genomic_DNA"/>
</dbReference>
<feature type="compositionally biased region" description="Low complexity" evidence="1">
    <location>
        <begin position="28"/>
        <end position="77"/>
    </location>
</feature>
<gene>
    <name evidence="3" type="ORF">AXX12_14960</name>
</gene>
<feature type="region of interest" description="Disordered" evidence="1">
    <location>
        <begin position="25"/>
        <end position="77"/>
    </location>
</feature>
<keyword evidence="2" id="KW-1133">Transmembrane helix</keyword>
<organism evidence="3 4">
    <name type="scientific">Anaerosporomusa subterranea</name>
    <dbReference type="NCBI Taxonomy" id="1794912"/>
    <lineage>
        <taxon>Bacteria</taxon>
        <taxon>Bacillati</taxon>
        <taxon>Bacillota</taxon>
        <taxon>Negativicutes</taxon>
        <taxon>Acetonemataceae</taxon>
        <taxon>Anaerosporomusa</taxon>
    </lineage>
</organism>
<dbReference type="Proteomes" id="UP000076268">
    <property type="component" value="Unassembled WGS sequence"/>
</dbReference>
<evidence type="ECO:0008006" key="5">
    <source>
        <dbReference type="Google" id="ProtNLM"/>
    </source>
</evidence>
<dbReference type="RefSeq" id="WP_066245310.1">
    <property type="nucleotide sequence ID" value="NZ_LSGP01000026.1"/>
</dbReference>